<protein>
    <recommendedName>
        <fullName evidence="13">Fatty acid desaturase domain-containing protein</fullName>
    </recommendedName>
</protein>
<organism evidence="14 15">
    <name type="scientific">Coccomyxa subellipsoidea (strain C-169)</name>
    <name type="common">Green microalga</name>
    <dbReference type="NCBI Taxonomy" id="574566"/>
    <lineage>
        <taxon>Eukaryota</taxon>
        <taxon>Viridiplantae</taxon>
        <taxon>Chlorophyta</taxon>
        <taxon>core chlorophytes</taxon>
        <taxon>Trebouxiophyceae</taxon>
        <taxon>Trebouxiophyceae incertae sedis</taxon>
        <taxon>Coccomyxaceae</taxon>
        <taxon>Coccomyxa</taxon>
        <taxon>Coccomyxa subellipsoidea</taxon>
    </lineage>
</organism>
<feature type="transmembrane region" description="Helical" evidence="12">
    <location>
        <begin position="215"/>
        <end position="235"/>
    </location>
</feature>
<feature type="domain" description="Fatty acid desaturase" evidence="13">
    <location>
        <begin position="104"/>
        <end position="331"/>
    </location>
</feature>
<evidence type="ECO:0000256" key="9">
    <source>
        <dbReference type="ARBA" id="ARBA00023004"/>
    </source>
</evidence>
<keyword evidence="5 12" id="KW-0812">Transmembrane</keyword>
<dbReference type="InterPro" id="IPR033885">
    <property type="entry name" value="AlkB/XylM"/>
</dbReference>
<evidence type="ECO:0000256" key="2">
    <source>
        <dbReference type="ARBA" id="ARBA00010823"/>
    </source>
</evidence>
<evidence type="ECO:0000313" key="14">
    <source>
        <dbReference type="EMBL" id="EIE20583.1"/>
    </source>
</evidence>
<evidence type="ECO:0000256" key="10">
    <source>
        <dbReference type="ARBA" id="ARBA00023033"/>
    </source>
</evidence>
<keyword evidence="11 12" id="KW-0472">Membrane</keyword>
<feature type="transmembrane region" description="Helical" evidence="12">
    <location>
        <begin position="73"/>
        <end position="95"/>
    </location>
</feature>
<keyword evidence="4" id="KW-0997">Cell inner membrane</keyword>
<dbReference type="GeneID" id="17038559"/>
<evidence type="ECO:0000256" key="1">
    <source>
        <dbReference type="ARBA" id="ARBA00004429"/>
    </source>
</evidence>
<dbReference type="GO" id="GO:0005886">
    <property type="term" value="C:plasma membrane"/>
    <property type="evidence" value="ECO:0007669"/>
    <property type="project" value="UniProtKB-SubCell"/>
</dbReference>
<evidence type="ECO:0000256" key="11">
    <source>
        <dbReference type="ARBA" id="ARBA00023136"/>
    </source>
</evidence>
<dbReference type="PANTHER" id="PTHR38674">
    <property type="entry name" value="ALKANE 1-MONOOXYGENASE 1"/>
    <property type="match status" value="1"/>
</dbReference>
<dbReference type="CDD" id="cd03512">
    <property type="entry name" value="Alkane-hydroxylase"/>
    <property type="match status" value="1"/>
</dbReference>
<dbReference type="GO" id="GO:0006629">
    <property type="term" value="P:lipid metabolic process"/>
    <property type="evidence" value="ECO:0007669"/>
    <property type="project" value="InterPro"/>
</dbReference>
<keyword evidence="6" id="KW-0479">Metal-binding</keyword>
<evidence type="ECO:0000256" key="3">
    <source>
        <dbReference type="ARBA" id="ARBA00022475"/>
    </source>
</evidence>
<feature type="transmembrane region" description="Helical" evidence="12">
    <location>
        <begin position="101"/>
        <end position="121"/>
    </location>
</feature>
<evidence type="ECO:0000256" key="12">
    <source>
        <dbReference type="SAM" id="Phobius"/>
    </source>
</evidence>
<evidence type="ECO:0000256" key="5">
    <source>
        <dbReference type="ARBA" id="ARBA00022692"/>
    </source>
</evidence>
<dbReference type="Pfam" id="PF00487">
    <property type="entry name" value="FA_desaturase"/>
    <property type="match status" value="1"/>
</dbReference>
<comment type="similarity">
    <text evidence="2">Belongs to the fatty acid desaturase type 1 family. AlkB subfamily.</text>
</comment>
<feature type="transmembrane region" description="Helical" evidence="12">
    <location>
        <begin position="34"/>
        <end position="52"/>
    </location>
</feature>
<dbReference type="GO" id="GO:0004497">
    <property type="term" value="F:monooxygenase activity"/>
    <property type="evidence" value="ECO:0007669"/>
    <property type="project" value="UniProtKB-KW"/>
</dbReference>
<keyword evidence="8" id="KW-0560">Oxidoreductase</keyword>
<evidence type="ECO:0000256" key="4">
    <source>
        <dbReference type="ARBA" id="ARBA00022519"/>
    </source>
</evidence>
<comment type="caution">
    <text evidence="14">The sequence shown here is derived from an EMBL/GenBank/DDBJ whole genome shotgun (WGS) entry which is preliminary data.</text>
</comment>
<keyword evidence="3" id="KW-1003">Cell membrane</keyword>
<keyword evidence="10" id="KW-0503">Monooxygenase</keyword>
<dbReference type="InterPro" id="IPR005804">
    <property type="entry name" value="FA_desaturase_dom"/>
</dbReference>
<dbReference type="EMBL" id="AGSI01000015">
    <property type="protein sequence ID" value="EIE20583.1"/>
    <property type="molecule type" value="Genomic_DNA"/>
</dbReference>
<keyword evidence="7 12" id="KW-1133">Transmembrane helix</keyword>
<keyword evidence="9" id="KW-0408">Iron</keyword>
<evidence type="ECO:0000259" key="13">
    <source>
        <dbReference type="Pfam" id="PF00487"/>
    </source>
</evidence>
<evidence type="ECO:0000256" key="7">
    <source>
        <dbReference type="ARBA" id="ARBA00022989"/>
    </source>
</evidence>
<dbReference type="GO" id="GO:0046872">
    <property type="term" value="F:metal ion binding"/>
    <property type="evidence" value="ECO:0007669"/>
    <property type="project" value="UniProtKB-KW"/>
</dbReference>
<dbReference type="AlphaFoldDB" id="I0YQB4"/>
<evidence type="ECO:0000313" key="15">
    <source>
        <dbReference type="Proteomes" id="UP000007264"/>
    </source>
</evidence>
<dbReference type="RefSeq" id="XP_005645127.1">
    <property type="nucleotide sequence ID" value="XM_005645070.1"/>
</dbReference>
<gene>
    <name evidence="14" type="ORF">COCSUDRAFT_57727</name>
</gene>
<dbReference type="OrthoDB" id="507375at2759"/>
<dbReference type="PANTHER" id="PTHR38674:SF1">
    <property type="entry name" value="ALKANE 1-MONOOXYGENASE 1"/>
    <property type="match status" value="1"/>
</dbReference>
<dbReference type="eggNOG" id="ENOG502RYW0">
    <property type="taxonomic scope" value="Eukaryota"/>
</dbReference>
<proteinExistence type="inferred from homology"/>
<reference evidence="14 15" key="1">
    <citation type="journal article" date="2012" name="Genome Biol.">
        <title>The genome of the polar eukaryotic microalga coccomyxa subellipsoidea reveals traits of cold adaptation.</title>
        <authorList>
            <person name="Blanc G."/>
            <person name="Agarkova I."/>
            <person name="Grimwood J."/>
            <person name="Kuo A."/>
            <person name="Brueggeman A."/>
            <person name="Dunigan D."/>
            <person name="Gurnon J."/>
            <person name="Ladunga I."/>
            <person name="Lindquist E."/>
            <person name="Lucas S."/>
            <person name="Pangilinan J."/>
            <person name="Proschold T."/>
            <person name="Salamov A."/>
            <person name="Schmutz J."/>
            <person name="Weeks D."/>
            <person name="Yamada T."/>
            <person name="Claverie J.M."/>
            <person name="Grigoriev I."/>
            <person name="Van Etten J."/>
            <person name="Lomsadze A."/>
            <person name="Borodovsky M."/>
        </authorList>
    </citation>
    <scope>NUCLEOTIDE SEQUENCE [LARGE SCALE GENOMIC DNA]</scope>
    <source>
        <strain evidence="14 15">C-169</strain>
    </source>
</reference>
<name>I0YQB4_COCSC</name>
<keyword evidence="15" id="KW-1185">Reference proteome</keyword>
<evidence type="ECO:0000256" key="8">
    <source>
        <dbReference type="ARBA" id="ARBA00023002"/>
    </source>
</evidence>
<dbReference type="Proteomes" id="UP000007264">
    <property type="component" value="Unassembled WGS sequence"/>
</dbReference>
<evidence type="ECO:0000256" key="6">
    <source>
        <dbReference type="ARBA" id="ARBA00022723"/>
    </source>
</evidence>
<comment type="subcellular location">
    <subcellularLocation>
        <location evidence="1">Cell inner membrane</location>
        <topology evidence="1">Multi-pass membrane protein</topology>
    </subcellularLocation>
</comment>
<sequence length="359" mass="39245">MQVLALVPVSQFLGSLYGAHPGLCNVLIDTVFSLAAALFAFVILPAGDFIIGQEPPEADPKTGAMENEGAYRAVLYTCVAAHWITLLTAVAVVGTTHINPLPLIGLAFSLGCEGGLLFTVAHELLHSLRPLDKALSNLLLCSVGYMHWTYSHLAHHRNVATLKDPASARLGESLYTFMPRSVVGNLRDGVVMERERLRARSIPFLSLQNRRAPQLLMLWWVGVPAGLLTAVGALFGPLAVGLGVAQALTAIFILEDVNYIEHYGLQRSLTRSGRLERTTAKHSWNGNWLVTNSVIFRLQRHSDHHAHASRPYQALQNIPEAPQLPASYPVMMILALCPPLFSHIMDPRAMAYSGKTVNK</sequence>
<dbReference type="KEGG" id="csl:COCSUDRAFT_57727"/>
<accession>I0YQB4</accession>